<proteinExistence type="predicted"/>
<dbReference type="OMA" id="WMFENIT"/>
<name>F0UM45_AJEC8</name>
<evidence type="ECO:0000256" key="1">
    <source>
        <dbReference type="SAM" id="Coils"/>
    </source>
</evidence>
<organism evidence="3">
    <name type="scientific">Ajellomyces capsulatus (strain H88)</name>
    <name type="common">Darling's disease fungus</name>
    <name type="synonym">Histoplasma capsulatum</name>
    <dbReference type="NCBI Taxonomy" id="544711"/>
    <lineage>
        <taxon>Eukaryota</taxon>
        <taxon>Fungi</taxon>
        <taxon>Dikarya</taxon>
        <taxon>Ascomycota</taxon>
        <taxon>Pezizomycotina</taxon>
        <taxon>Eurotiomycetes</taxon>
        <taxon>Eurotiomycetidae</taxon>
        <taxon>Onygenales</taxon>
        <taxon>Ajellomycetaceae</taxon>
        <taxon>Histoplasma</taxon>
    </lineage>
</organism>
<reference evidence="3" key="1">
    <citation type="submission" date="2008-07" db="EMBL/GenBank/DDBJ databases">
        <title>Annotation of Ajellomyces capsulatus strain H88.</title>
        <authorList>
            <person name="Champion M."/>
            <person name="Cuomo C."/>
            <person name="Ma L.-J."/>
            <person name="Henn M.R."/>
            <person name="Sil A."/>
            <person name="Goldman B."/>
            <person name="Young S.K."/>
            <person name="Kodira C.D."/>
            <person name="Zeng Q."/>
            <person name="Koehrsen M."/>
            <person name="Alvarado L."/>
            <person name="Berlin A."/>
            <person name="Borenstein D."/>
            <person name="Chen Z."/>
            <person name="Engels R."/>
            <person name="Freedman E."/>
            <person name="Gellesch M."/>
            <person name="Goldberg J."/>
            <person name="Griggs A."/>
            <person name="Gujja S."/>
            <person name="Heiman D."/>
            <person name="Hepburn T."/>
            <person name="Howarth C."/>
            <person name="Jen D."/>
            <person name="Larson L."/>
            <person name="Lewis B."/>
            <person name="Mehta T."/>
            <person name="Park D."/>
            <person name="Pearson M."/>
            <person name="Roberts A."/>
            <person name="Saif S."/>
            <person name="Shea T."/>
            <person name="Shenoy N."/>
            <person name="Sisk P."/>
            <person name="Stolte C."/>
            <person name="Sykes S."/>
            <person name="Walk T."/>
            <person name="White J."/>
            <person name="Yandava C."/>
            <person name="Klein B."/>
            <person name="McEwen J.G."/>
            <person name="Puccia R."/>
            <person name="Goldman G.H."/>
            <person name="Felipe M.S."/>
            <person name="Nino-Vega G."/>
            <person name="San-Blas G."/>
            <person name="Taylor J."/>
            <person name="Mendoza L."/>
            <person name="Galagan J."/>
            <person name="Nusbaum C."/>
            <person name="Birren B."/>
        </authorList>
    </citation>
    <scope>NUCLEOTIDE SEQUENCE [LARGE SCALE GENOMIC DNA]</scope>
    <source>
        <strain evidence="3">H88</strain>
    </source>
</reference>
<dbReference type="EMBL" id="DS990640">
    <property type="protein sequence ID" value="EGC47242.1"/>
    <property type="molecule type" value="Genomic_DNA"/>
</dbReference>
<dbReference type="HOGENOM" id="CLU_1421063_0_0_1"/>
<accession>F0UM45</accession>
<dbReference type="Proteomes" id="UP000008142">
    <property type="component" value="Unassembled WGS sequence"/>
</dbReference>
<protein>
    <submittedName>
        <fullName evidence="2">Predicted protein</fullName>
    </submittedName>
</protein>
<keyword evidence="1" id="KW-0175">Coiled coil</keyword>
<feature type="coiled-coil region" evidence="1">
    <location>
        <begin position="18"/>
        <end position="52"/>
    </location>
</feature>
<dbReference type="STRING" id="544711.F0UM45"/>
<sequence>MESVTIVLKPSNTSTTPTEKANLEIEKAKLEIKRAELDIEKQKITVEKEKVAVEKIKLNIETTKLAVQMYEMTRNFENVIEHLIKFAKVEMSNNEFNDSDNDDDKLTATSAINSLLFFSNLPTPVGALSPWMFENITESTFKCMVLNHPETSTLKHHMVDGSAFQTMANPQTPIHKFSDVVGDDSGEWDVF</sequence>
<evidence type="ECO:0000313" key="2">
    <source>
        <dbReference type="EMBL" id="EGC47242.1"/>
    </source>
</evidence>
<dbReference type="OrthoDB" id="4190708at2759"/>
<dbReference type="AlphaFoldDB" id="F0UM45"/>
<evidence type="ECO:0000313" key="3">
    <source>
        <dbReference type="Proteomes" id="UP000008142"/>
    </source>
</evidence>
<gene>
    <name evidence="2" type="ORF">HCEG_06457</name>
</gene>